<dbReference type="Proteomes" id="UP000614714">
    <property type="component" value="Unassembled WGS sequence"/>
</dbReference>
<name>A0ABS0YCB3_9BACT</name>
<evidence type="ECO:0000313" key="3">
    <source>
        <dbReference type="EMBL" id="MBJ6749539.1"/>
    </source>
</evidence>
<evidence type="ECO:0000256" key="1">
    <source>
        <dbReference type="ARBA" id="ARBA00022679"/>
    </source>
</evidence>
<gene>
    <name evidence="3" type="ORF">JFN91_04880</name>
</gene>
<dbReference type="PANTHER" id="PTHR44068">
    <property type="entry name" value="ZGC:194242"/>
    <property type="match status" value="1"/>
</dbReference>
<keyword evidence="1" id="KW-0808">Transferase</keyword>
<dbReference type="SUPFAM" id="SSF53335">
    <property type="entry name" value="S-adenosyl-L-methionine-dependent methyltransferases"/>
    <property type="match status" value="1"/>
</dbReference>
<comment type="caution">
    <text evidence="3">The sequence shown here is derived from an EMBL/GenBank/DDBJ whole genome shotgun (WGS) entry which is preliminary data.</text>
</comment>
<sequence>MMPAHEPMRAATAVAGHYRCPDLEAKVLAGLVAAGKDPDRLQPEELAAIDEFHVRGAAATRELAAALKPAPGLRVLDVGCGLGGASRYLARLLDCHVIGVDQSADYCAGARMLAKKLGMGGKVAYLQANALTLPFAAGTFDVVWTQHVSMNIDDKRRFYREIRRVLAPGGRLACYEVLSGPGGEVSFPVPWARDPSGSFLVDQLEFRRILSEAGFETVVWKDVTDEGLDWFRRRQQKGGGGPQHGFGLQLLLGDDFPQMIGNQLRNLEQQRITLVQGIFQASGG</sequence>
<keyword evidence="4" id="KW-1185">Reference proteome</keyword>
<dbReference type="Gene3D" id="3.40.50.150">
    <property type="entry name" value="Vaccinia Virus protein VP39"/>
    <property type="match status" value="1"/>
</dbReference>
<dbReference type="GO" id="GO:0008168">
    <property type="term" value="F:methyltransferase activity"/>
    <property type="evidence" value="ECO:0007669"/>
    <property type="project" value="UniProtKB-KW"/>
</dbReference>
<feature type="domain" description="Methyltransferase type 11" evidence="2">
    <location>
        <begin position="76"/>
        <end position="174"/>
    </location>
</feature>
<protein>
    <submittedName>
        <fullName evidence="3">Methyltransferase domain-containing protein</fullName>
    </submittedName>
</protein>
<dbReference type="EMBL" id="JAEMHL010000002">
    <property type="protein sequence ID" value="MBJ6749539.1"/>
    <property type="molecule type" value="Genomic_DNA"/>
</dbReference>
<evidence type="ECO:0000259" key="2">
    <source>
        <dbReference type="Pfam" id="PF08241"/>
    </source>
</evidence>
<evidence type="ECO:0000313" key="4">
    <source>
        <dbReference type="Proteomes" id="UP000614714"/>
    </source>
</evidence>
<accession>A0ABS0YCB3</accession>
<dbReference type="GO" id="GO:0032259">
    <property type="term" value="P:methylation"/>
    <property type="evidence" value="ECO:0007669"/>
    <property type="project" value="UniProtKB-KW"/>
</dbReference>
<dbReference type="InterPro" id="IPR050447">
    <property type="entry name" value="Erg6_SMT_methyltransf"/>
</dbReference>
<dbReference type="PANTHER" id="PTHR44068:SF11">
    <property type="entry name" value="GERANYL DIPHOSPHATE 2-C-METHYLTRANSFERASE"/>
    <property type="match status" value="1"/>
</dbReference>
<reference evidence="3 4" key="1">
    <citation type="submission" date="2020-12" db="EMBL/GenBank/DDBJ databases">
        <title>Geomonas sp. Red421, isolated from paddy soil.</title>
        <authorList>
            <person name="Xu Z."/>
            <person name="Zhang Z."/>
            <person name="Masuda Y."/>
            <person name="Itoh H."/>
            <person name="Senoo K."/>
        </authorList>
    </citation>
    <scope>NUCLEOTIDE SEQUENCE [LARGE SCALE GENOMIC DNA]</scope>
    <source>
        <strain evidence="3 4">Red421</strain>
    </source>
</reference>
<dbReference type="InterPro" id="IPR029063">
    <property type="entry name" value="SAM-dependent_MTases_sf"/>
</dbReference>
<dbReference type="InterPro" id="IPR013216">
    <property type="entry name" value="Methyltransf_11"/>
</dbReference>
<keyword evidence="3" id="KW-0489">Methyltransferase</keyword>
<proteinExistence type="predicted"/>
<organism evidence="3 4">
    <name type="scientific">Geomonas anaerohicana</name>
    <dbReference type="NCBI Taxonomy" id="2798583"/>
    <lineage>
        <taxon>Bacteria</taxon>
        <taxon>Pseudomonadati</taxon>
        <taxon>Thermodesulfobacteriota</taxon>
        <taxon>Desulfuromonadia</taxon>
        <taxon>Geobacterales</taxon>
        <taxon>Geobacteraceae</taxon>
        <taxon>Geomonas</taxon>
    </lineage>
</organism>
<dbReference type="CDD" id="cd02440">
    <property type="entry name" value="AdoMet_MTases"/>
    <property type="match status" value="1"/>
</dbReference>
<dbReference type="Pfam" id="PF08241">
    <property type="entry name" value="Methyltransf_11"/>
    <property type="match status" value="1"/>
</dbReference>
<dbReference type="RefSeq" id="WP_199388074.1">
    <property type="nucleotide sequence ID" value="NZ_JAEMHL010000002.1"/>
</dbReference>